<dbReference type="SMART" id="SM00331">
    <property type="entry name" value="PP2C_SIG"/>
    <property type="match status" value="1"/>
</dbReference>
<keyword evidence="1" id="KW-0904">Protein phosphatase</keyword>
<dbReference type="EMBL" id="JAEUBG010001747">
    <property type="protein sequence ID" value="KAH3685880.1"/>
    <property type="molecule type" value="Genomic_DNA"/>
</dbReference>
<dbReference type="SUPFAM" id="SSF81606">
    <property type="entry name" value="PP2C-like"/>
    <property type="match status" value="1"/>
</dbReference>
<sequence length="378" mass="41579">MLSTKAKTQAAHFNPQSVLKSIVSTFLPGSSSAANSIPLTTTKSSPPDAIKISSILNTGNICSNNKRYLDTPDHYRFHSSYASYCHHGMTPSPIITSLLDMTDNNSGLSLLPRRRLYGNPFETLSIKSGDDAIIVSPNLIGVADGVSGYSGEHADSGLFARSILENISRYFTELSLKHSSDLSGLTNYEILRDLDLSFQDSLKVMEFEQLRGSSTLLVGMIIDTTLKVLSLGDSKIFVIRDGEIIFTNKEQYISPLCPQQVGTNFPEKKPSEVAEISNIQLQNDDLIVVSSDGLTDNLYPDEILQFINGRLNADNTNLQEVTNALLKETKSIAYDSYCVCPYVEKVNELNNQFIQGGKLDDISICISKVSFNESTYVK</sequence>
<evidence type="ECO:0000259" key="2">
    <source>
        <dbReference type="PROSITE" id="PS51746"/>
    </source>
</evidence>
<dbReference type="PANTHER" id="PTHR12320:SF1">
    <property type="entry name" value="PROTEIN PHOSPHATASE PTC7 HOMOLOG"/>
    <property type="match status" value="1"/>
</dbReference>
<evidence type="ECO:0000256" key="1">
    <source>
        <dbReference type="RuleBase" id="RU366020"/>
    </source>
</evidence>
<dbReference type="Proteomes" id="UP000774326">
    <property type="component" value="Unassembled WGS sequence"/>
</dbReference>
<dbReference type="EC" id="3.1.3.16" evidence="1"/>
<dbReference type="AlphaFoldDB" id="A0A9P8TP54"/>
<comment type="similarity">
    <text evidence="1">Belongs to the PP2C family.</text>
</comment>
<comment type="caution">
    <text evidence="3">The sequence shown here is derived from an EMBL/GenBank/DDBJ whole genome shotgun (WGS) entry which is preliminary data.</text>
</comment>
<dbReference type="InterPro" id="IPR001932">
    <property type="entry name" value="PPM-type_phosphatase-like_dom"/>
</dbReference>
<keyword evidence="1" id="KW-0464">Manganese</keyword>
<feature type="domain" description="PPM-type phosphatase" evidence="2">
    <location>
        <begin position="113"/>
        <end position="369"/>
    </location>
</feature>
<evidence type="ECO:0000313" key="3">
    <source>
        <dbReference type="EMBL" id="KAH3685880.1"/>
    </source>
</evidence>
<keyword evidence="1" id="KW-0479">Metal-binding</keyword>
<keyword evidence="1" id="KW-0378">Hydrolase</keyword>
<dbReference type="Pfam" id="PF13672">
    <property type="entry name" value="PP2C_2"/>
    <property type="match status" value="1"/>
</dbReference>
<dbReference type="Gene3D" id="3.60.40.10">
    <property type="entry name" value="PPM-type phosphatase domain"/>
    <property type="match status" value="1"/>
</dbReference>
<dbReference type="PROSITE" id="PS51746">
    <property type="entry name" value="PPM_2"/>
    <property type="match status" value="1"/>
</dbReference>
<proteinExistence type="inferred from homology"/>
<protein>
    <recommendedName>
        <fullName evidence="1">Protein phosphatase</fullName>
        <ecNumber evidence="1">3.1.3.16</ecNumber>
    </recommendedName>
</protein>
<keyword evidence="1" id="KW-0460">Magnesium</keyword>
<dbReference type="GO" id="GO:0046872">
    <property type="term" value="F:metal ion binding"/>
    <property type="evidence" value="ECO:0007669"/>
    <property type="project" value="UniProtKB-UniRule"/>
</dbReference>
<gene>
    <name evidence="3" type="ORF">WICPIJ_003169</name>
</gene>
<keyword evidence="4" id="KW-1185">Reference proteome</keyword>
<dbReference type="GO" id="GO:0004722">
    <property type="term" value="F:protein serine/threonine phosphatase activity"/>
    <property type="evidence" value="ECO:0007669"/>
    <property type="project" value="UniProtKB-EC"/>
</dbReference>
<name>A0A9P8TP54_WICPI</name>
<dbReference type="OrthoDB" id="25675at2759"/>
<dbReference type="PANTHER" id="PTHR12320">
    <property type="entry name" value="PROTEIN PHOSPHATASE 2C"/>
    <property type="match status" value="1"/>
</dbReference>
<comment type="cofactor">
    <cofactor evidence="1">
        <name>Mn(2+)</name>
        <dbReference type="ChEBI" id="CHEBI:29035"/>
    </cofactor>
</comment>
<reference evidence="3" key="1">
    <citation type="journal article" date="2021" name="Open Biol.">
        <title>Shared evolutionary footprints suggest mitochondrial oxidative damage underlies multiple complex I losses in fungi.</title>
        <authorList>
            <person name="Schikora-Tamarit M.A."/>
            <person name="Marcet-Houben M."/>
            <person name="Nosek J."/>
            <person name="Gabaldon T."/>
        </authorList>
    </citation>
    <scope>NUCLEOTIDE SEQUENCE</scope>
    <source>
        <strain evidence="3">CBS2887</strain>
    </source>
</reference>
<comment type="cofactor">
    <cofactor evidence="1">
        <name>Mg(2+)</name>
        <dbReference type="ChEBI" id="CHEBI:18420"/>
    </cofactor>
</comment>
<comment type="catalytic activity">
    <reaction evidence="1">
        <text>O-phospho-L-seryl-[protein] + H2O = L-seryl-[protein] + phosphate</text>
        <dbReference type="Rhea" id="RHEA:20629"/>
        <dbReference type="Rhea" id="RHEA-COMP:9863"/>
        <dbReference type="Rhea" id="RHEA-COMP:11604"/>
        <dbReference type="ChEBI" id="CHEBI:15377"/>
        <dbReference type="ChEBI" id="CHEBI:29999"/>
        <dbReference type="ChEBI" id="CHEBI:43474"/>
        <dbReference type="ChEBI" id="CHEBI:83421"/>
        <dbReference type="EC" id="3.1.3.16"/>
    </reaction>
</comment>
<dbReference type="InterPro" id="IPR036457">
    <property type="entry name" value="PPM-type-like_dom_sf"/>
</dbReference>
<dbReference type="SMART" id="SM00332">
    <property type="entry name" value="PP2Cc"/>
    <property type="match status" value="1"/>
</dbReference>
<accession>A0A9P8TP54</accession>
<evidence type="ECO:0000313" key="4">
    <source>
        <dbReference type="Proteomes" id="UP000774326"/>
    </source>
</evidence>
<organism evidence="3 4">
    <name type="scientific">Wickerhamomyces pijperi</name>
    <name type="common">Yeast</name>
    <name type="synonym">Pichia pijperi</name>
    <dbReference type="NCBI Taxonomy" id="599730"/>
    <lineage>
        <taxon>Eukaryota</taxon>
        <taxon>Fungi</taxon>
        <taxon>Dikarya</taxon>
        <taxon>Ascomycota</taxon>
        <taxon>Saccharomycotina</taxon>
        <taxon>Saccharomycetes</taxon>
        <taxon>Phaffomycetales</taxon>
        <taxon>Wickerhamomycetaceae</taxon>
        <taxon>Wickerhamomyces</taxon>
    </lineage>
</organism>
<comment type="catalytic activity">
    <reaction evidence="1">
        <text>O-phospho-L-threonyl-[protein] + H2O = L-threonyl-[protein] + phosphate</text>
        <dbReference type="Rhea" id="RHEA:47004"/>
        <dbReference type="Rhea" id="RHEA-COMP:11060"/>
        <dbReference type="Rhea" id="RHEA-COMP:11605"/>
        <dbReference type="ChEBI" id="CHEBI:15377"/>
        <dbReference type="ChEBI" id="CHEBI:30013"/>
        <dbReference type="ChEBI" id="CHEBI:43474"/>
        <dbReference type="ChEBI" id="CHEBI:61977"/>
        <dbReference type="EC" id="3.1.3.16"/>
    </reaction>
</comment>
<dbReference type="InterPro" id="IPR039123">
    <property type="entry name" value="PPTC7"/>
</dbReference>
<reference evidence="3" key="2">
    <citation type="submission" date="2021-01" db="EMBL/GenBank/DDBJ databases">
        <authorList>
            <person name="Schikora-Tamarit M.A."/>
        </authorList>
    </citation>
    <scope>NUCLEOTIDE SEQUENCE</scope>
    <source>
        <strain evidence="3">CBS2887</strain>
    </source>
</reference>